<dbReference type="Proteomes" id="UP000585614">
    <property type="component" value="Unassembled WGS sequence"/>
</dbReference>
<dbReference type="AlphaFoldDB" id="A0A7J7SH61"/>
<comment type="caution">
    <text evidence="3">The sequence shown here is derived from an EMBL/GenBank/DDBJ whole genome shotgun (WGS) entry which is preliminary data.</text>
</comment>
<feature type="domain" description="Carboxylesterase type B" evidence="2">
    <location>
        <begin position="2"/>
        <end position="108"/>
    </location>
</feature>
<protein>
    <submittedName>
        <fullName evidence="3">Carboxylesterase 2</fullName>
    </submittedName>
</protein>
<comment type="similarity">
    <text evidence="1">Belongs to the type-B carboxylesterase/lipase family.</text>
</comment>
<dbReference type="InterPro" id="IPR050309">
    <property type="entry name" value="Type-B_Carboxylest/Lipase"/>
</dbReference>
<evidence type="ECO:0000259" key="2">
    <source>
        <dbReference type="Pfam" id="PF00135"/>
    </source>
</evidence>
<proteinExistence type="inferred from homology"/>
<sequence length="115" mass="12467">MSLMSQGPFHCAIVESGIVLMFSFITSSSDVDSTMAANWSACGELALVDCMQSKSEEKILAISKIIPNVMDGTFLPRQPQELLASADFQPVPNLSGVNNDEYSWLNPSVRPSPMP</sequence>
<gene>
    <name evidence="3" type="ORF">mRhiFer1_002726</name>
</gene>
<reference evidence="3 4" key="1">
    <citation type="journal article" date="2020" name="Nature">
        <title>Six reference-quality genomes reveal evolution of bat adaptations.</title>
        <authorList>
            <person name="Jebb D."/>
            <person name="Huang Z."/>
            <person name="Pippel M."/>
            <person name="Hughes G.M."/>
            <person name="Lavrichenko K."/>
            <person name="Devanna P."/>
            <person name="Winkler S."/>
            <person name="Jermiin L.S."/>
            <person name="Skirmuntt E.C."/>
            <person name="Katzourakis A."/>
            <person name="Burkitt-Gray L."/>
            <person name="Ray D.A."/>
            <person name="Sullivan K.A.M."/>
            <person name="Roscito J.G."/>
            <person name="Kirilenko B.M."/>
            <person name="Davalos L.M."/>
            <person name="Corthals A.P."/>
            <person name="Power M.L."/>
            <person name="Jones G."/>
            <person name="Ransome R.D."/>
            <person name="Dechmann D.K.N."/>
            <person name="Locatelli A.G."/>
            <person name="Puechmaille S.J."/>
            <person name="Fedrigo O."/>
            <person name="Jarvis E.D."/>
            <person name="Hiller M."/>
            <person name="Vernes S.C."/>
            <person name="Myers E.W."/>
            <person name="Teeling E.C."/>
        </authorList>
    </citation>
    <scope>NUCLEOTIDE SEQUENCE [LARGE SCALE GENOMIC DNA]</scope>
    <source>
        <strain evidence="3">MRhiFer1</strain>
        <tissue evidence="3">Lung</tissue>
    </source>
</reference>
<organism evidence="3 4">
    <name type="scientific">Rhinolophus ferrumequinum</name>
    <name type="common">Greater horseshoe bat</name>
    <dbReference type="NCBI Taxonomy" id="59479"/>
    <lineage>
        <taxon>Eukaryota</taxon>
        <taxon>Metazoa</taxon>
        <taxon>Chordata</taxon>
        <taxon>Craniata</taxon>
        <taxon>Vertebrata</taxon>
        <taxon>Euteleostomi</taxon>
        <taxon>Mammalia</taxon>
        <taxon>Eutheria</taxon>
        <taxon>Laurasiatheria</taxon>
        <taxon>Chiroptera</taxon>
        <taxon>Yinpterochiroptera</taxon>
        <taxon>Rhinolophoidea</taxon>
        <taxon>Rhinolophidae</taxon>
        <taxon>Rhinolophinae</taxon>
        <taxon>Rhinolophus</taxon>
    </lineage>
</organism>
<evidence type="ECO:0000313" key="4">
    <source>
        <dbReference type="Proteomes" id="UP000585614"/>
    </source>
</evidence>
<dbReference type="Gene3D" id="3.40.50.1820">
    <property type="entry name" value="alpha/beta hydrolase"/>
    <property type="match status" value="1"/>
</dbReference>
<evidence type="ECO:0000313" key="3">
    <source>
        <dbReference type="EMBL" id="KAF6287741.1"/>
    </source>
</evidence>
<name>A0A7J7SH61_RHIFE</name>
<evidence type="ECO:0000256" key="1">
    <source>
        <dbReference type="ARBA" id="ARBA00005964"/>
    </source>
</evidence>
<dbReference type="SUPFAM" id="SSF53474">
    <property type="entry name" value="alpha/beta-Hydrolases"/>
    <property type="match status" value="1"/>
</dbReference>
<dbReference type="Pfam" id="PF00135">
    <property type="entry name" value="COesterase"/>
    <property type="match status" value="1"/>
</dbReference>
<dbReference type="InterPro" id="IPR029058">
    <property type="entry name" value="AB_hydrolase_fold"/>
</dbReference>
<dbReference type="EMBL" id="JACAGC010000022">
    <property type="protein sequence ID" value="KAF6287741.1"/>
    <property type="molecule type" value="Genomic_DNA"/>
</dbReference>
<dbReference type="InterPro" id="IPR002018">
    <property type="entry name" value="CarbesteraseB"/>
</dbReference>
<dbReference type="PANTHER" id="PTHR11559">
    <property type="entry name" value="CARBOXYLESTERASE"/>
    <property type="match status" value="1"/>
</dbReference>
<accession>A0A7J7SH61</accession>